<dbReference type="Gene3D" id="2.60.40.1320">
    <property type="entry name" value="SRS domain"/>
    <property type="match status" value="2"/>
</dbReference>
<dbReference type="AlphaFoldDB" id="A0A2A9MKW6"/>
<gene>
    <name evidence="4" type="ORF">BESB_057310</name>
</gene>
<comment type="caution">
    <text evidence="4">The sequence shown here is derived from an EMBL/GenBank/DDBJ whole genome shotgun (WGS) entry which is preliminary data.</text>
</comment>
<keyword evidence="1" id="KW-1133">Transmembrane helix</keyword>
<feature type="transmembrane region" description="Helical" evidence="1">
    <location>
        <begin position="317"/>
        <end position="338"/>
    </location>
</feature>
<dbReference type="InterPro" id="IPR036755">
    <property type="entry name" value="SRS_dom_sf"/>
</dbReference>
<dbReference type="OrthoDB" id="331501at2759"/>
<sequence>MALVSRMQSARPQALFLASLIALAYCAVPSKIGVLAASTKTDCVPGEKDTTCTCDSTATGEERLSATLSQEKNVMKIVCEPQMTCAPEDLLDKVCPAEQVELKGCQLKLSDLLAEDATSVAWEAEKVKAKENGETKSLTIPTQNFPYSDQRFAVGCTGENKKCKVVVTVEARPTVTDGQTVTCAYGASSNTSHQAVTLSPSNNSFTLVCGEKGDVLPATYETTYCVSGSTDAAETCDEKWTSVFADYDSKWWKNPEGTNSFTLSIPTDKFPSEQKKVMVGCQQKKETNDEQRKAGAPAGPTVCSVDVTIEATSSASFTAATGVVSFLAVIGGLISALGHPA</sequence>
<dbReference type="RefSeq" id="XP_029220089.1">
    <property type="nucleotide sequence ID" value="XM_029364166.1"/>
</dbReference>
<dbReference type="GO" id="GO:0016020">
    <property type="term" value="C:membrane"/>
    <property type="evidence" value="ECO:0007669"/>
    <property type="project" value="InterPro"/>
</dbReference>
<accession>A0A2A9MKW6</accession>
<protein>
    <submittedName>
        <fullName evidence="4">SAG-related sequence</fullName>
    </submittedName>
</protein>
<dbReference type="Pfam" id="PF04092">
    <property type="entry name" value="SAG"/>
    <property type="match status" value="2"/>
</dbReference>
<keyword evidence="2" id="KW-0732">Signal</keyword>
<dbReference type="SUPFAM" id="SSF74877">
    <property type="entry name" value="Major surface antigen p30, SAG1"/>
    <property type="match status" value="2"/>
</dbReference>
<reference evidence="4 5" key="1">
    <citation type="submission" date="2017-09" db="EMBL/GenBank/DDBJ databases">
        <title>Genome sequencing of Besnoitia besnoiti strain Bb-Ger1.</title>
        <authorList>
            <person name="Schares G."/>
            <person name="Venepally P."/>
            <person name="Lorenzi H.A."/>
        </authorList>
    </citation>
    <scope>NUCLEOTIDE SEQUENCE [LARGE SCALE GENOMIC DNA]</scope>
    <source>
        <strain evidence="4 5">Bb-Ger1</strain>
    </source>
</reference>
<name>A0A2A9MKW6_BESBE</name>
<keyword evidence="1" id="KW-0472">Membrane</keyword>
<keyword evidence="5" id="KW-1185">Reference proteome</keyword>
<dbReference type="Proteomes" id="UP000224006">
    <property type="component" value="Chromosome IV"/>
</dbReference>
<proteinExistence type="predicted"/>
<feature type="signal peptide" evidence="2">
    <location>
        <begin position="1"/>
        <end position="26"/>
    </location>
</feature>
<keyword evidence="1" id="KW-0812">Transmembrane</keyword>
<feature type="domain" description="SRS" evidence="3">
    <location>
        <begin position="50"/>
        <end position="169"/>
    </location>
</feature>
<dbReference type="GeneID" id="40310660"/>
<dbReference type="InterPro" id="IPR028352">
    <property type="entry name" value="Surface_antig_SAG1"/>
</dbReference>
<evidence type="ECO:0000313" key="4">
    <source>
        <dbReference type="EMBL" id="PFH36080.1"/>
    </source>
</evidence>
<dbReference type="InterPro" id="IPR007226">
    <property type="entry name" value="SRS_dom"/>
</dbReference>
<evidence type="ECO:0000256" key="1">
    <source>
        <dbReference type="SAM" id="Phobius"/>
    </source>
</evidence>
<dbReference type="VEuPathDB" id="ToxoDB:BESB_057310"/>
<feature type="domain" description="SRS" evidence="3">
    <location>
        <begin position="179"/>
        <end position="309"/>
    </location>
</feature>
<dbReference type="PRINTS" id="PR01801">
    <property type="entry name" value="SURFCEANTIGN"/>
</dbReference>
<organism evidence="4 5">
    <name type="scientific">Besnoitia besnoiti</name>
    <name type="common">Apicomplexan protozoan</name>
    <dbReference type="NCBI Taxonomy" id="94643"/>
    <lineage>
        <taxon>Eukaryota</taxon>
        <taxon>Sar</taxon>
        <taxon>Alveolata</taxon>
        <taxon>Apicomplexa</taxon>
        <taxon>Conoidasida</taxon>
        <taxon>Coccidia</taxon>
        <taxon>Eucoccidiorida</taxon>
        <taxon>Eimeriorina</taxon>
        <taxon>Sarcocystidae</taxon>
        <taxon>Besnoitia</taxon>
    </lineage>
</organism>
<dbReference type="KEGG" id="bbes:BESB_057310"/>
<evidence type="ECO:0000259" key="3">
    <source>
        <dbReference type="Pfam" id="PF04092"/>
    </source>
</evidence>
<dbReference type="EMBL" id="NWUJ01000004">
    <property type="protein sequence ID" value="PFH36080.1"/>
    <property type="molecule type" value="Genomic_DNA"/>
</dbReference>
<evidence type="ECO:0000313" key="5">
    <source>
        <dbReference type="Proteomes" id="UP000224006"/>
    </source>
</evidence>
<feature type="chain" id="PRO_5012021400" evidence="2">
    <location>
        <begin position="27"/>
        <end position="341"/>
    </location>
</feature>
<evidence type="ECO:0000256" key="2">
    <source>
        <dbReference type="SAM" id="SignalP"/>
    </source>
</evidence>